<keyword evidence="2" id="KW-1185">Reference proteome</keyword>
<proteinExistence type="predicted"/>
<evidence type="ECO:0000313" key="1">
    <source>
        <dbReference type="EMBL" id="MBB2150097.1"/>
    </source>
</evidence>
<reference evidence="1 2" key="1">
    <citation type="submission" date="2019-11" db="EMBL/GenBank/DDBJ databases">
        <title>Description of Pedobacter sp. LMG 31462T.</title>
        <authorList>
            <person name="Carlier A."/>
            <person name="Qi S."/>
            <person name="Vandamme P."/>
        </authorList>
    </citation>
    <scope>NUCLEOTIDE SEQUENCE [LARGE SCALE GENOMIC DNA]</scope>
    <source>
        <strain evidence="1 2">LMG 31462</strain>
    </source>
</reference>
<keyword evidence="1" id="KW-0449">Lipoprotein</keyword>
<protein>
    <submittedName>
        <fullName evidence="1">Gliding motility lipoprotein GldH</fullName>
    </submittedName>
</protein>
<dbReference type="RefSeq" id="WP_182958633.1">
    <property type="nucleotide sequence ID" value="NZ_WNXC01000005.1"/>
</dbReference>
<comment type="caution">
    <text evidence="1">The sequence shown here is derived from an EMBL/GenBank/DDBJ whole genome shotgun (WGS) entry which is preliminary data.</text>
</comment>
<sequence>MNNFKAVLMLITGITAALLSGCDTNNVIDNNVSMPSRNWSYDHKVKAVVDITDSSKPYNIYFKLRHTADYGYSNIFVLMHLNKQGEKKASRRYEYRLAQPDGQWNGAGSGNLYTYTLPLLTNYKFPSPGKYELELEQNMRDNPLKEISDAGIKVSAIAQ</sequence>
<dbReference type="Proteomes" id="UP000636110">
    <property type="component" value="Unassembled WGS sequence"/>
</dbReference>
<dbReference type="PROSITE" id="PS51257">
    <property type="entry name" value="PROKAR_LIPOPROTEIN"/>
    <property type="match status" value="1"/>
</dbReference>
<accession>A0ABR6EXZ1</accession>
<evidence type="ECO:0000313" key="2">
    <source>
        <dbReference type="Proteomes" id="UP000636110"/>
    </source>
</evidence>
<organism evidence="1 2">
    <name type="scientific">Pedobacter gandavensis</name>
    <dbReference type="NCBI Taxonomy" id="2679963"/>
    <lineage>
        <taxon>Bacteria</taxon>
        <taxon>Pseudomonadati</taxon>
        <taxon>Bacteroidota</taxon>
        <taxon>Sphingobacteriia</taxon>
        <taxon>Sphingobacteriales</taxon>
        <taxon>Sphingobacteriaceae</taxon>
        <taxon>Pedobacter</taxon>
    </lineage>
</organism>
<name>A0ABR6EXZ1_9SPHI</name>
<dbReference type="Pfam" id="PF14109">
    <property type="entry name" value="GldH_lipo"/>
    <property type="match status" value="1"/>
</dbReference>
<gene>
    <name evidence="1" type="primary">gldH</name>
    <name evidence="1" type="ORF">GM920_14440</name>
</gene>
<dbReference type="EMBL" id="WNXC01000005">
    <property type="protein sequence ID" value="MBB2150097.1"/>
    <property type="molecule type" value="Genomic_DNA"/>
</dbReference>
<dbReference type="NCBIfam" id="TIGR03511">
    <property type="entry name" value="GldH_lipo"/>
    <property type="match status" value="1"/>
</dbReference>
<dbReference type="InterPro" id="IPR020018">
    <property type="entry name" value="Motility-assoc_lipoprot_GldH"/>
</dbReference>